<organism evidence="1 2">
    <name type="scientific">Marmota monax</name>
    <name type="common">Woodchuck</name>
    <dbReference type="NCBI Taxonomy" id="9995"/>
    <lineage>
        <taxon>Eukaryota</taxon>
        <taxon>Metazoa</taxon>
        <taxon>Chordata</taxon>
        <taxon>Craniata</taxon>
        <taxon>Vertebrata</taxon>
        <taxon>Euteleostomi</taxon>
        <taxon>Mammalia</taxon>
        <taxon>Eutheria</taxon>
        <taxon>Euarchontoglires</taxon>
        <taxon>Glires</taxon>
        <taxon>Rodentia</taxon>
        <taxon>Sciuromorpha</taxon>
        <taxon>Sciuridae</taxon>
        <taxon>Xerinae</taxon>
        <taxon>Marmotini</taxon>
        <taxon>Marmota</taxon>
    </lineage>
</organism>
<accession>A0A5E4DDB7</accession>
<reference evidence="1" key="1">
    <citation type="submission" date="2019-04" db="EMBL/GenBank/DDBJ databases">
        <authorList>
            <person name="Alioto T."/>
            <person name="Alioto T."/>
        </authorList>
    </citation>
    <scope>NUCLEOTIDE SEQUENCE [LARGE SCALE GENOMIC DNA]</scope>
</reference>
<evidence type="ECO:0000313" key="2">
    <source>
        <dbReference type="Proteomes" id="UP000335636"/>
    </source>
</evidence>
<dbReference type="Proteomes" id="UP000335636">
    <property type="component" value="Unassembled WGS sequence"/>
</dbReference>
<gene>
    <name evidence="1" type="ORF">MONAX_5E019570</name>
</gene>
<feature type="non-terminal residue" evidence="1">
    <location>
        <position position="69"/>
    </location>
</feature>
<comment type="caution">
    <text evidence="1">The sequence shown here is derived from an EMBL/GenBank/DDBJ whole genome shotgun (WGS) entry which is preliminary data.</text>
</comment>
<feature type="non-terminal residue" evidence="1">
    <location>
        <position position="1"/>
    </location>
</feature>
<proteinExistence type="predicted"/>
<name>A0A5E4DDB7_MARMO</name>
<protein>
    <submittedName>
        <fullName evidence="1">Uncharacterized protein</fullName>
    </submittedName>
</protein>
<dbReference type="EMBL" id="CABDUW010005069">
    <property type="protein sequence ID" value="VTJ90779.1"/>
    <property type="molecule type" value="Genomic_DNA"/>
</dbReference>
<keyword evidence="2" id="KW-1185">Reference proteome</keyword>
<evidence type="ECO:0000313" key="1">
    <source>
        <dbReference type="EMBL" id="VTJ90779.1"/>
    </source>
</evidence>
<sequence>PSLITYAYGCGATCQDKDNDLYIIQHPPDLSEAHREFVILPATRTLDRADLRTNLLTHSSKKEDCQKKE</sequence>
<dbReference type="AlphaFoldDB" id="A0A5E4DDB7"/>